<name>A0A5B8V3I5_9SPHI</name>
<dbReference type="InterPro" id="IPR035979">
    <property type="entry name" value="RBD_domain_sf"/>
</dbReference>
<evidence type="ECO:0000256" key="1">
    <source>
        <dbReference type="ARBA" id="ARBA00022884"/>
    </source>
</evidence>
<proteinExistence type="predicted"/>
<dbReference type="InterPro" id="IPR000504">
    <property type="entry name" value="RRM_dom"/>
</dbReference>
<dbReference type="OrthoDB" id="797376at2"/>
<dbReference type="PANTHER" id="PTHR48025:SF1">
    <property type="entry name" value="RRM DOMAIN-CONTAINING PROTEIN"/>
    <property type="match status" value="1"/>
</dbReference>
<feature type="region of interest" description="Disordered" evidence="2">
    <location>
        <begin position="78"/>
        <end position="126"/>
    </location>
</feature>
<dbReference type="EMBL" id="CP042436">
    <property type="protein sequence ID" value="QEC65261.1"/>
    <property type="molecule type" value="Genomic_DNA"/>
</dbReference>
<evidence type="ECO:0000313" key="5">
    <source>
        <dbReference type="Proteomes" id="UP000321479"/>
    </source>
</evidence>
<dbReference type="Gene3D" id="3.30.70.330">
    <property type="match status" value="1"/>
</dbReference>
<reference evidence="4 5" key="1">
    <citation type="journal article" date="2017" name="Curr. Microbiol.">
        <title>Mucilaginibacter ginsenosidivorans sp. nov., Isolated from Soil of Ginseng Field.</title>
        <authorList>
            <person name="Kim M.M."/>
            <person name="Siddiqi M.Z."/>
            <person name="Im W.T."/>
        </authorList>
    </citation>
    <scope>NUCLEOTIDE SEQUENCE [LARGE SCALE GENOMIC DNA]</scope>
    <source>
        <strain evidence="4 5">Gsoil 3017</strain>
    </source>
</reference>
<dbReference type="PROSITE" id="PS50102">
    <property type="entry name" value="RRM"/>
    <property type="match status" value="1"/>
</dbReference>
<evidence type="ECO:0000259" key="3">
    <source>
        <dbReference type="PROSITE" id="PS50102"/>
    </source>
</evidence>
<dbReference type="PANTHER" id="PTHR48025">
    <property type="entry name" value="OS02G0815200 PROTEIN"/>
    <property type="match status" value="1"/>
</dbReference>
<dbReference type="SUPFAM" id="SSF54928">
    <property type="entry name" value="RNA-binding domain, RBD"/>
    <property type="match status" value="1"/>
</dbReference>
<sequence>MVKLFVSGFPLNMDEIELVKMFSLHGDVKTIKLVRDKKTRVCKGYGFIEMADMASAENAIAALNGEPMGDRKLTINIREDEPEAPAAPAAPAPRTAAPAERFSPRVFRELPKPGEPLKKKRPRRPM</sequence>
<accession>A0A5B8V3I5</accession>
<evidence type="ECO:0000313" key="4">
    <source>
        <dbReference type="EMBL" id="QEC65261.1"/>
    </source>
</evidence>
<protein>
    <submittedName>
        <fullName evidence="4">RNA-binding protein</fullName>
    </submittedName>
</protein>
<dbReference type="RefSeq" id="WP_147034092.1">
    <property type="nucleotide sequence ID" value="NZ_CP042436.1"/>
</dbReference>
<organism evidence="4 5">
    <name type="scientific">Mucilaginibacter ginsenosidivorans</name>
    <dbReference type="NCBI Taxonomy" id="398053"/>
    <lineage>
        <taxon>Bacteria</taxon>
        <taxon>Pseudomonadati</taxon>
        <taxon>Bacteroidota</taxon>
        <taxon>Sphingobacteriia</taxon>
        <taxon>Sphingobacteriales</taxon>
        <taxon>Sphingobacteriaceae</taxon>
        <taxon>Mucilaginibacter</taxon>
    </lineage>
</organism>
<dbReference type="Proteomes" id="UP000321479">
    <property type="component" value="Chromosome"/>
</dbReference>
<dbReference type="KEGG" id="mgin:FRZ54_22705"/>
<feature type="compositionally biased region" description="Low complexity" evidence="2">
    <location>
        <begin position="84"/>
        <end position="101"/>
    </location>
</feature>
<evidence type="ECO:0000256" key="2">
    <source>
        <dbReference type="SAM" id="MobiDB-lite"/>
    </source>
</evidence>
<dbReference type="CDD" id="cd00590">
    <property type="entry name" value="RRM_SF"/>
    <property type="match status" value="1"/>
</dbReference>
<dbReference type="AlphaFoldDB" id="A0A5B8V3I5"/>
<feature type="domain" description="RRM" evidence="3">
    <location>
        <begin position="2"/>
        <end position="80"/>
    </location>
</feature>
<dbReference type="InterPro" id="IPR050502">
    <property type="entry name" value="Euk_RNA-bind_prot"/>
</dbReference>
<dbReference type="Pfam" id="PF00076">
    <property type="entry name" value="RRM_1"/>
    <property type="match status" value="1"/>
</dbReference>
<dbReference type="SMART" id="SM00360">
    <property type="entry name" value="RRM"/>
    <property type="match status" value="1"/>
</dbReference>
<dbReference type="GO" id="GO:0003729">
    <property type="term" value="F:mRNA binding"/>
    <property type="evidence" value="ECO:0007669"/>
    <property type="project" value="TreeGrafter"/>
</dbReference>
<keyword evidence="5" id="KW-1185">Reference proteome</keyword>
<feature type="compositionally biased region" description="Basic and acidic residues" evidence="2">
    <location>
        <begin position="102"/>
        <end position="117"/>
    </location>
</feature>
<dbReference type="InterPro" id="IPR012677">
    <property type="entry name" value="Nucleotide-bd_a/b_plait_sf"/>
</dbReference>
<gene>
    <name evidence="4" type="ORF">FRZ54_22705</name>
</gene>
<keyword evidence="1" id="KW-0694">RNA-binding</keyword>